<dbReference type="AlphaFoldDB" id="A0A0P1BNC0"/>
<organism evidence="2 3">
    <name type="scientific">Ceraceosorus bombacis</name>
    <dbReference type="NCBI Taxonomy" id="401625"/>
    <lineage>
        <taxon>Eukaryota</taxon>
        <taxon>Fungi</taxon>
        <taxon>Dikarya</taxon>
        <taxon>Basidiomycota</taxon>
        <taxon>Ustilaginomycotina</taxon>
        <taxon>Exobasidiomycetes</taxon>
        <taxon>Ceraceosorales</taxon>
        <taxon>Ceraceosoraceae</taxon>
        <taxon>Ceraceosorus</taxon>
    </lineage>
</organism>
<feature type="signal peptide" evidence="1">
    <location>
        <begin position="1"/>
        <end position="20"/>
    </location>
</feature>
<dbReference type="OrthoDB" id="10297278at2759"/>
<evidence type="ECO:0000313" key="2">
    <source>
        <dbReference type="EMBL" id="CEH17925.1"/>
    </source>
</evidence>
<dbReference type="EMBL" id="CCYA01000265">
    <property type="protein sequence ID" value="CEH17925.1"/>
    <property type="molecule type" value="Genomic_DNA"/>
</dbReference>
<sequence>MRSSVAAAFMVFVASGIALAAPAVESRAAQVDLQSCKPTLKGDLVYRGPGGQGDRLVVVENGTLRVPQTHALEAPSKRNVPKTPVIFSTCTEKFLGYSSTDASVKYGNVAVVPLGRENGQIAIQTRYGNSRESTPFILNGAPHAGAEDSGRLFDQWKITINNPTDATLQFVNGRKEDALPQFRYIVSADNREIVGNTAYEDGSSFALINVAPIN</sequence>
<evidence type="ECO:0000313" key="3">
    <source>
        <dbReference type="Proteomes" id="UP000054845"/>
    </source>
</evidence>
<keyword evidence="1" id="KW-0732">Signal</keyword>
<feature type="chain" id="PRO_5006059686" evidence="1">
    <location>
        <begin position="21"/>
        <end position="214"/>
    </location>
</feature>
<accession>A0A0P1BNC0</accession>
<keyword evidence="3" id="KW-1185">Reference proteome</keyword>
<proteinExistence type="predicted"/>
<evidence type="ECO:0000256" key="1">
    <source>
        <dbReference type="SAM" id="SignalP"/>
    </source>
</evidence>
<dbReference type="Proteomes" id="UP000054845">
    <property type="component" value="Unassembled WGS sequence"/>
</dbReference>
<name>A0A0P1BNC0_9BASI</name>
<reference evidence="2 3" key="1">
    <citation type="submission" date="2014-09" db="EMBL/GenBank/DDBJ databases">
        <authorList>
            <person name="Magalhaes I.L.F."/>
            <person name="Oliveira U."/>
            <person name="Santos F.R."/>
            <person name="Vidigal T.H.D.A."/>
            <person name="Brescovit A.D."/>
            <person name="Santos A.J."/>
        </authorList>
    </citation>
    <scope>NUCLEOTIDE SEQUENCE [LARGE SCALE GENOMIC DNA]</scope>
</reference>
<protein>
    <submittedName>
        <fullName evidence="2">Uncharacterized protein</fullName>
    </submittedName>
</protein>